<protein>
    <recommendedName>
        <fullName evidence="4">Transporter</fullName>
    </recommendedName>
</protein>
<evidence type="ECO:0000256" key="1">
    <source>
        <dbReference type="SAM" id="SignalP"/>
    </source>
</evidence>
<name>A0A5C6AQL0_9BACT</name>
<feature type="signal peptide" evidence="1">
    <location>
        <begin position="1"/>
        <end position="23"/>
    </location>
</feature>
<comment type="caution">
    <text evidence="2">The sequence shown here is derived from an EMBL/GenBank/DDBJ whole genome shotgun (WGS) entry which is preliminary data.</text>
</comment>
<organism evidence="2 3">
    <name type="scientific">Stieleria varia</name>
    <dbReference type="NCBI Taxonomy" id="2528005"/>
    <lineage>
        <taxon>Bacteria</taxon>
        <taxon>Pseudomonadati</taxon>
        <taxon>Planctomycetota</taxon>
        <taxon>Planctomycetia</taxon>
        <taxon>Pirellulales</taxon>
        <taxon>Pirellulaceae</taxon>
        <taxon>Stieleria</taxon>
    </lineage>
</organism>
<dbReference type="OrthoDB" id="213964at2"/>
<feature type="chain" id="PRO_5022856072" description="Transporter" evidence="1">
    <location>
        <begin position="24"/>
        <end position="320"/>
    </location>
</feature>
<gene>
    <name evidence="2" type="ORF">Pla52n_32950</name>
</gene>
<proteinExistence type="predicted"/>
<keyword evidence="3" id="KW-1185">Reference proteome</keyword>
<evidence type="ECO:0008006" key="4">
    <source>
        <dbReference type="Google" id="ProtNLM"/>
    </source>
</evidence>
<dbReference type="RefSeq" id="WP_146520613.1">
    <property type="nucleotide sequence ID" value="NZ_CP151726.1"/>
</dbReference>
<reference evidence="2 3" key="1">
    <citation type="submission" date="2019-02" db="EMBL/GenBank/DDBJ databases">
        <title>Deep-cultivation of Planctomycetes and their phenomic and genomic characterization uncovers novel biology.</title>
        <authorList>
            <person name="Wiegand S."/>
            <person name="Jogler M."/>
            <person name="Boedeker C."/>
            <person name="Pinto D."/>
            <person name="Vollmers J."/>
            <person name="Rivas-Marin E."/>
            <person name="Kohn T."/>
            <person name="Peeters S.H."/>
            <person name="Heuer A."/>
            <person name="Rast P."/>
            <person name="Oberbeckmann S."/>
            <person name="Bunk B."/>
            <person name="Jeske O."/>
            <person name="Meyerdierks A."/>
            <person name="Storesund J.E."/>
            <person name="Kallscheuer N."/>
            <person name="Luecker S."/>
            <person name="Lage O.M."/>
            <person name="Pohl T."/>
            <person name="Merkel B.J."/>
            <person name="Hornburger P."/>
            <person name="Mueller R.-W."/>
            <person name="Bruemmer F."/>
            <person name="Labrenz M."/>
            <person name="Spormann A.M."/>
            <person name="Op Den Camp H."/>
            <person name="Overmann J."/>
            <person name="Amann R."/>
            <person name="Jetten M.S.M."/>
            <person name="Mascher T."/>
            <person name="Medema M.H."/>
            <person name="Devos D.P."/>
            <person name="Kaster A.-K."/>
            <person name="Ovreas L."/>
            <person name="Rohde M."/>
            <person name="Galperin M.Y."/>
            <person name="Jogler C."/>
        </authorList>
    </citation>
    <scope>NUCLEOTIDE SEQUENCE [LARGE SCALE GENOMIC DNA]</scope>
    <source>
        <strain evidence="2 3">Pla52n</strain>
    </source>
</reference>
<dbReference type="Proteomes" id="UP000320176">
    <property type="component" value="Unassembled WGS sequence"/>
</dbReference>
<keyword evidence="1" id="KW-0732">Signal</keyword>
<dbReference type="EMBL" id="SJPN01000004">
    <property type="protein sequence ID" value="TWU02245.1"/>
    <property type="molecule type" value="Genomic_DNA"/>
</dbReference>
<dbReference type="Pfam" id="PF20371">
    <property type="entry name" value="DUF6666"/>
    <property type="match status" value="1"/>
</dbReference>
<sequence precursor="true">MSRLTFYVAIAVSMFGGFGTASAQIASHEFGSSCEEVACGECESDRFGLPASSANSSLWEQLSFYGAIDGAKQPQDFGVNANLGTRMHVSYAAPLLADYGVGFQIGSAVVLSDNAVQVFELLGEDTQRTQSFTTIGLFQSAGDWRWGAVLDYLYQDGFDSSSLGQFRFRVVKELSSQTWLGFTGRLRAFDDTADFLGSSVTLRSINQGSVFLRHYFPTGVQCTYWLGIAGEHGESNAVTGPARPRDESFVFGADLLAPLNDHLAIYGETNLTLPGDTGTVDAMLGVVWYPFTNVRTANRKRFAPLLPVASSSTFGVDLLP</sequence>
<evidence type="ECO:0000313" key="3">
    <source>
        <dbReference type="Proteomes" id="UP000320176"/>
    </source>
</evidence>
<dbReference type="InterPro" id="IPR046607">
    <property type="entry name" value="DUF6666"/>
</dbReference>
<accession>A0A5C6AQL0</accession>
<evidence type="ECO:0000313" key="2">
    <source>
        <dbReference type="EMBL" id="TWU02245.1"/>
    </source>
</evidence>
<dbReference type="AlphaFoldDB" id="A0A5C6AQL0"/>